<comment type="caution">
    <text evidence="2">The sequence shown here is derived from an EMBL/GenBank/DDBJ whole genome shotgun (WGS) entry which is preliminary data.</text>
</comment>
<evidence type="ECO:0000256" key="1">
    <source>
        <dbReference type="SAM" id="MobiDB-lite"/>
    </source>
</evidence>
<protein>
    <recommendedName>
        <fullName evidence="4">Protein kinase domain-containing protein</fullName>
    </recommendedName>
</protein>
<dbReference type="Proteomes" id="UP001642405">
    <property type="component" value="Unassembled WGS sequence"/>
</dbReference>
<feature type="region of interest" description="Disordered" evidence="1">
    <location>
        <begin position="64"/>
        <end position="95"/>
    </location>
</feature>
<name>A0ABP0C3E9_9PEZI</name>
<dbReference type="EMBL" id="CAWUHB010000036">
    <property type="protein sequence ID" value="CAK7226507.1"/>
    <property type="molecule type" value="Genomic_DNA"/>
</dbReference>
<dbReference type="Gene3D" id="1.10.510.10">
    <property type="entry name" value="Transferase(Phosphotransferase) domain 1"/>
    <property type="match status" value="1"/>
</dbReference>
<dbReference type="InterPro" id="IPR011009">
    <property type="entry name" value="Kinase-like_dom_sf"/>
</dbReference>
<sequence>MYEYCTEEEPPRPADFPYHLGQTFSIRRHRAPPPFAPKYRYPPGMRRLDDCWKGPSEELSHFEQVLQNPPQERPPGADEEDKDAGLDKDPSPPDLDTVYTLHVVEEIVARAGHGAQVLRCRIDGFDGNEGDPCMDTKYVAKITMQLITAPANSLAIFQGANGRYTPAYYGSWTFDLPVPQDGSADRPATRPVRLILIEYIAGKSMYALLKEGVVDKMPIPRRLELMAEAMESLCQLEFLGIEHTDFESRNVLVLDSALNQPTNTGTDDHSQSVVIIDFNRSYVYVSHWMADRHREPRQEMVCSPMDRFWGDTLELQFAAWIPHIYHMRVPAFNGWLQHRWGNMADHYDVPSPEERRLIGLDEATEYIPPESISLPEPRIPGKVLRSLDPNYDAWLLNDSD</sequence>
<gene>
    <name evidence="2" type="ORF">SCUCBS95973_006223</name>
</gene>
<dbReference type="SUPFAM" id="SSF56112">
    <property type="entry name" value="Protein kinase-like (PK-like)"/>
    <property type="match status" value="1"/>
</dbReference>
<proteinExistence type="predicted"/>
<evidence type="ECO:0000313" key="2">
    <source>
        <dbReference type="EMBL" id="CAK7226507.1"/>
    </source>
</evidence>
<organism evidence="2 3">
    <name type="scientific">Sporothrix curviconia</name>
    <dbReference type="NCBI Taxonomy" id="1260050"/>
    <lineage>
        <taxon>Eukaryota</taxon>
        <taxon>Fungi</taxon>
        <taxon>Dikarya</taxon>
        <taxon>Ascomycota</taxon>
        <taxon>Pezizomycotina</taxon>
        <taxon>Sordariomycetes</taxon>
        <taxon>Sordariomycetidae</taxon>
        <taxon>Ophiostomatales</taxon>
        <taxon>Ophiostomataceae</taxon>
        <taxon>Sporothrix</taxon>
    </lineage>
</organism>
<accession>A0ABP0C3E9</accession>
<evidence type="ECO:0008006" key="4">
    <source>
        <dbReference type="Google" id="ProtNLM"/>
    </source>
</evidence>
<keyword evidence="3" id="KW-1185">Reference proteome</keyword>
<evidence type="ECO:0000313" key="3">
    <source>
        <dbReference type="Proteomes" id="UP001642405"/>
    </source>
</evidence>
<reference evidence="2 3" key="1">
    <citation type="submission" date="2024-01" db="EMBL/GenBank/DDBJ databases">
        <authorList>
            <person name="Allen C."/>
            <person name="Tagirdzhanova G."/>
        </authorList>
    </citation>
    <scope>NUCLEOTIDE SEQUENCE [LARGE SCALE GENOMIC DNA]</scope>
</reference>